<dbReference type="EMBL" id="JBHMDO010000047">
    <property type="protein sequence ID" value="MFB9329878.1"/>
    <property type="molecule type" value="Genomic_DNA"/>
</dbReference>
<evidence type="ECO:0008006" key="4">
    <source>
        <dbReference type="Google" id="ProtNLM"/>
    </source>
</evidence>
<accession>A0ABV5KZM9</accession>
<organism evidence="2 3">
    <name type="scientific">Paenibacillus aurantiacus</name>
    <dbReference type="NCBI Taxonomy" id="1936118"/>
    <lineage>
        <taxon>Bacteria</taxon>
        <taxon>Bacillati</taxon>
        <taxon>Bacillota</taxon>
        <taxon>Bacilli</taxon>
        <taxon>Bacillales</taxon>
        <taxon>Paenibacillaceae</taxon>
        <taxon>Paenibacillus</taxon>
    </lineage>
</organism>
<protein>
    <recommendedName>
        <fullName evidence="4">Peptidase C39-like domain-containing protein</fullName>
    </recommendedName>
</protein>
<keyword evidence="1" id="KW-0732">Signal</keyword>
<reference evidence="2 3" key="1">
    <citation type="submission" date="2024-09" db="EMBL/GenBank/DDBJ databases">
        <authorList>
            <person name="Sun Q."/>
            <person name="Mori K."/>
        </authorList>
    </citation>
    <scope>NUCLEOTIDE SEQUENCE [LARGE SCALE GENOMIC DNA]</scope>
    <source>
        <strain evidence="2 3">TISTR 2452</strain>
    </source>
</reference>
<feature type="signal peptide" evidence="1">
    <location>
        <begin position="1"/>
        <end position="27"/>
    </location>
</feature>
<gene>
    <name evidence="2" type="ORF">ACFFSY_28390</name>
</gene>
<name>A0ABV5KZM9_9BACL</name>
<proteinExistence type="predicted"/>
<dbReference type="Proteomes" id="UP001589747">
    <property type="component" value="Unassembled WGS sequence"/>
</dbReference>
<keyword evidence="3" id="KW-1185">Reference proteome</keyword>
<evidence type="ECO:0000256" key="1">
    <source>
        <dbReference type="SAM" id="SignalP"/>
    </source>
</evidence>
<dbReference type="RefSeq" id="WP_377500546.1">
    <property type="nucleotide sequence ID" value="NZ_JBHMDO010000047.1"/>
</dbReference>
<comment type="caution">
    <text evidence="2">The sequence shown here is derived from an EMBL/GenBank/DDBJ whole genome shotgun (WGS) entry which is preliminary data.</text>
</comment>
<sequence length="464" mass="50941">MMNKSFRRLAAGVLLCSIVQTSVTVSAEQPEIQVVNEAVSLNSAVALSKKDILKIARYHIQNYMKDDIQTRGKSIRVSSDFLELYDLAGNVFAYMIPLMEGGKEIGFMTVGAIADGYDVYSIRIEDNAVEAFRAQRDKELAAGAADARVIFLPPYKYFVESTNGDGQKYADVTSPSAAAADVTALITNNKSAIQANYRSIRSSENQQHLQKIMKTADPLQAVPSEDLLSPSASAALDTSAAAAATVTKEDVSLSSERNFSQFVPIEYPKGSGVYSYGGDQGWYAKSSEQSNGCGPVAAANITNYMAKVTNATKYGKLYTGSTLSHADFLAHMNTMYSRINPGKLGELSIWDFADDVETYAKDKGVTLKRVTSSASFTLDNTATYIKAGLNSNVPVGTLNLSKFSDYEFEWHWMTITKYYRDVNDNRWIAVSTWGRRESINYRTHFDAMKAFEGIIGSPGLIYFS</sequence>
<evidence type="ECO:0000313" key="3">
    <source>
        <dbReference type="Proteomes" id="UP001589747"/>
    </source>
</evidence>
<evidence type="ECO:0000313" key="2">
    <source>
        <dbReference type="EMBL" id="MFB9329878.1"/>
    </source>
</evidence>
<feature type="chain" id="PRO_5047380391" description="Peptidase C39-like domain-containing protein" evidence="1">
    <location>
        <begin position="28"/>
        <end position="464"/>
    </location>
</feature>